<comment type="caution">
    <text evidence="8">The sequence shown here is derived from an EMBL/GenBank/DDBJ whole genome shotgun (WGS) entry which is preliminary data.</text>
</comment>
<dbReference type="PANTHER" id="PTHR21421">
    <property type="entry name" value="GUSTATORY RECEPTOR"/>
    <property type="match status" value="1"/>
</dbReference>
<keyword evidence="3 7" id="KW-0812">Transmembrane</keyword>
<organism evidence="8 9">
    <name type="scientific">Orchesella dallaii</name>
    <dbReference type="NCBI Taxonomy" id="48710"/>
    <lineage>
        <taxon>Eukaryota</taxon>
        <taxon>Metazoa</taxon>
        <taxon>Ecdysozoa</taxon>
        <taxon>Arthropoda</taxon>
        <taxon>Hexapoda</taxon>
        <taxon>Collembola</taxon>
        <taxon>Entomobryomorpha</taxon>
        <taxon>Entomobryoidea</taxon>
        <taxon>Orchesellidae</taxon>
        <taxon>Orchesellinae</taxon>
        <taxon>Orchesella</taxon>
    </lineage>
</organism>
<feature type="transmembrane region" description="Helical" evidence="7">
    <location>
        <begin position="154"/>
        <end position="173"/>
    </location>
</feature>
<evidence type="ECO:0000313" key="9">
    <source>
        <dbReference type="Proteomes" id="UP001642540"/>
    </source>
</evidence>
<evidence type="ECO:0000256" key="5">
    <source>
        <dbReference type="ARBA" id="ARBA00023136"/>
    </source>
</evidence>
<evidence type="ECO:0008006" key="10">
    <source>
        <dbReference type="Google" id="ProtNLM"/>
    </source>
</evidence>
<evidence type="ECO:0000256" key="3">
    <source>
        <dbReference type="ARBA" id="ARBA00022692"/>
    </source>
</evidence>
<dbReference type="InterPro" id="IPR013604">
    <property type="entry name" value="7TM_chemorcpt"/>
</dbReference>
<feature type="transmembrane region" description="Helical" evidence="7">
    <location>
        <begin position="351"/>
        <end position="377"/>
    </location>
</feature>
<keyword evidence="5 7" id="KW-0472">Membrane</keyword>
<accession>A0ABP1PK65</accession>
<comment type="subcellular location">
    <subcellularLocation>
        <location evidence="1">Cell membrane</location>
        <topology evidence="1">Multi-pass membrane protein</topology>
    </subcellularLocation>
</comment>
<evidence type="ECO:0000313" key="8">
    <source>
        <dbReference type="EMBL" id="CAL8069784.1"/>
    </source>
</evidence>
<protein>
    <recommendedName>
        <fullName evidence="10">Gustatory receptor</fullName>
    </recommendedName>
</protein>
<name>A0ABP1PK65_9HEXA</name>
<reference evidence="8 9" key="1">
    <citation type="submission" date="2024-08" db="EMBL/GenBank/DDBJ databases">
        <authorList>
            <person name="Cucini C."/>
            <person name="Frati F."/>
        </authorList>
    </citation>
    <scope>NUCLEOTIDE SEQUENCE [LARGE SCALE GENOMIC DNA]</scope>
</reference>
<gene>
    <name evidence="8" type="ORF">ODALV1_LOCUS935</name>
</gene>
<sequence length="502" mass="57488">MKPRFEKMLPLCDLSDPSKFKAILQSFHPLAIFGQIFGFFPIQKVLVGFSTVKEFSFDLLSLPTLYSIILNLIFYIIALEVTWDYWIQRRNLFKFSTDAFAIQAFLAVYFFLRFTLHLLCIYRAPKVLECLKFLQTYDDFFNYKNKTTFFSRYMLIYLLGTTVNIVGNVSASFPGMMRTIYRNFNEEETGISRYLIFNLIPNPDVLGILTYAIHIVAESALFFSHCSITFIITGICDRISAIKDEIDQISQEDEHSFIKPPNQVIKEGSQNQILSMWINQIHSFPSLPDGQKSICTKRPYFTEDVKIDKDCVVMTKINNRDKAIKLKTLCNQYVALADVTKLLNEFAKETMAVFTAGSAVMLVALFYLICILLTQYVPMSSNRIKESGEIIPIVFIAVITFLRLMNFTNIGEKLRCDGLELISSIYRLYSSDPETSNVISYFQHITSALELSLSAGGFFVVRRSVITSVSGPIMTFIVILAQFRAADLQLHYSSNETQFLYS</sequence>
<dbReference type="EMBL" id="CAXLJM020000004">
    <property type="protein sequence ID" value="CAL8069784.1"/>
    <property type="molecule type" value="Genomic_DNA"/>
</dbReference>
<keyword evidence="6" id="KW-0675">Receptor</keyword>
<dbReference type="Proteomes" id="UP001642540">
    <property type="component" value="Unassembled WGS sequence"/>
</dbReference>
<feature type="transmembrane region" description="Helical" evidence="7">
    <location>
        <begin position="389"/>
        <end position="405"/>
    </location>
</feature>
<feature type="transmembrane region" description="Helical" evidence="7">
    <location>
        <begin position="64"/>
        <end position="87"/>
    </location>
</feature>
<keyword evidence="4 7" id="KW-1133">Transmembrane helix</keyword>
<evidence type="ECO:0000256" key="2">
    <source>
        <dbReference type="ARBA" id="ARBA00022475"/>
    </source>
</evidence>
<evidence type="ECO:0000256" key="1">
    <source>
        <dbReference type="ARBA" id="ARBA00004651"/>
    </source>
</evidence>
<feature type="transmembrane region" description="Helical" evidence="7">
    <location>
        <begin position="99"/>
        <end position="124"/>
    </location>
</feature>
<evidence type="ECO:0000256" key="6">
    <source>
        <dbReference type="ARBA" id="ARBA00023170"/>
    </source>
</evidence>
<evidence type="ECO:0000256" key="4">
    <source>
        <dbReference type="ARBA" id="ARBA00022989"/>
    </source>
</evidence>
<evidence type="ECO:0000256" key="7">
    <source>
        <dbReference type="SAM" id="Phobius"/>
    </source>
</evidence>
<dbReference type="Pfam" id="PF08395">
    <property type="entry name" value="7tm_7"/>
    <property type="match status" value="1"/>
</dbReference>
<keyword evidence="9" id="KW-1185">Reference proteome</keyword>
<dbReference type="PANTHER" id="PTHR21421:SF29">
    <property type="entry name" value="GUSTATORY RECEPTOR 5A FOR TREHALOSE-RELATED"/>
    <property type="match status" value="1"/>
</dbReference>
<proteinExistence type="predicted"/>
<keyword evidence="2" id="KW-1003">Cell membrane</keyword>
<feature type="transmembrane region" description="Helical" evidence="7">
    <location>
        <begin position="30"/>
        <end position="52"/>
    </location>
</feature>